<dbReference type="OrthoDB" id="421154at2759"/>
<evidence type="ECO:0000256" key="3">
    <source>
        <dbReference type="ARBA" id="ARBA00014314"/>
    </source>
</evidence>
<dbReference type="InterPro" id="IPR028058">
    <property type="entry name" value="Fis1_TPR_N"/>
</dbReference>
<dbReference type="InterPro" id="IPR033745">
    <property type="entry name" value="Fis1_cytosol"/>
</dbReference>
<keyword evidence="10 12" id="KW-0472">Membrane</keyword>
<evidence type="ECO:0000313" key="15">
    <source>
        <dbReference type="Proteomes" id="UP000245942"/>
    </source>
</evidence>
<keyword evidence="8 13" id="KW-1133">Transmembrane helix</keyword>
<dbReference type="GO" id="GO:0005778">
    <property type="term" value="C:peroxisomal membrane"/>
    <property type="evidence" value="ECO:0007669"/>
    <property type="project" value="TreeGrafter"/>
</dbReference>
<dbReference type="PIRSF" id="PIRSF008835">
    <property type="entry name" value="TPR_repeat_11_Fis1"/>
    <property type="match status" value="1"/>
</dbReference>
<evidence type="ECO:0000256" key="1">
    <source>
        <dbReference type="ARBA" id="ARBA00004572"/>
    </source>
</evidence>
<keyword evidence="9 12" id="KW-0496">Mitochondrion</keyword>
<reference evidence="14 15" key="1">
    <citation type="journal article" date="2018" name="Mol. Biol. Evol.">
        <title>Broad Genomic Sampling Reveals a Smut Pathogenic Ancestry of the Fungal Clade Ustilaginomycotina.</title>
        <authorList>
            <person name="Kijpornyongpan T."/>
            <person name="Mondo S.J."/>
            <person name="Barry K."/>
            <person name="Sandor L."/>
            <person name="Lee J."/>
            <person name="Lipzen A."/>
            <person name="Pangilinan J."/>
            <person name="LaButti K."/>
            <person name="Hainaut M."/>
            <person name="Henrissat B."/>
            <person name="Grigoriev I.V."/>
            <person name="Spatafora J.W."/>
            <person name="Aime M.C."/>
        </authorList>
    </citation>
    <scope>NUCLEOTIDE SEQUENCE [LARGE SCALE GENOMIC DNA]</scope>
    <source>
        <strain evidence="14 15">MCA 4718</strain>
    </source>
</reference>
<evidence type="ECO:0000256" key="2">
    <source>
        <dbReference type="ARBA" id="ARBA00008937"/>
    </source>
</evidence>
<dbReference type="FunFam" id="1.25.40.10:FF:000179">
    <property type="entry name" value="Mitochondrial fission 1 protein"/>
    <property type="match status" value="1"/>
</dbReference>
<dbReference type="GO" id="GO:0000266">
    <property type="term" value="P:mitochondrial fission"/>
    <property type="evidence" value="ECO:0007669"/>
    <property type="project" value="UniProtKB-UniRule"/>
</dbReference>
<dbReference type="GO" id="GO:0016559">
    <property type="term" value="P:peroxisome fission"/>
    <property type="evidence" value="ECO:0007669"/>
    <property type="project" value="TreeGrafter"/>
</dbReference>
<protein>
    <recommendedName>
        <fullName evidence="3 12">Mitochondrial fission 1 protein</fullName>
    </recommendedName>
</protein>
<evidence type="ECO:0000256" key="10">
    <source>
        <dbReference type="ARBA" id="ARBA00023136"/>
    </source>
</evidence>
<dbReference type="AlphaFoldDB" id="A0A316UCT3"/>
<dbReference type="GO" id="GO:0005741">
    <property type="term" value="C:mitochondrial outer membrane"/>
    <property type="evidence" value="ECO:0007669"/>
    <property type="project" value="UniProtKB-SubCell"/>
</dbReference>
<dbReference type="STRING" id="1684307.A0A316UCT3"/>
<proteinExistence type="inferred from homology"/>
<dbReference type="RefSeq" id="XP_025350200.1">
    <property type="nucleotide sequence ID" value="XM_025491687.1"/>
</dbReference>
<dbReference type="CDD" id="cd12212">
    <property type="entry name" value="Fis1"/>
    <property type="match status" value="1"/>
</dbReference>
<evidence type="ECO:0000256" key="9">
    <source>
        <dbReference type="ARBA" id="ARBA00023128"/>
    </source>
</evidence>
<comment type="similarity">
    <text evidence="2 12">Belongs to the FIS1 family.</text>
</comment>
<dbReference type="GO" id="GO:0000422">
    <property type="term" value="P:autophagy of mitochondrion"/>
    <property type="evidence" value="ECO:0007669"/>
    <property type="project" value="TreeGrafter"/>
</dbReference>
<evidence type="ECO:0000256" key="6">
    <source>
        <dbReference type="ARBA" id="ARBA00022787"/>
    </source>
</evidence>
<evidence type="ECO:0000313" key="14">
    <source>
        <dbReference type="EMBL" id="PWN23040.1"/>
    </source>
</evidence>
<dbReference type="Pfam" id="PF14852">
    <property type="entry name" value="Fis1_TPR_N"/>
    <property type="match status" value="1"/>
</dbReference>
<name>A0A316UCT3_9BASI</name>
<dbReference type="PANTHER" id="PTHR13247">
    <property type="entry name" value="TETRATRICOPEPTIDE REPEAT PROTEIN 11 TPR REPEAT PROTEIN 11"/>
    <property type="match status" value="1"/>
</dbReference>
<comment type="function">
    <text evidence="11">Has a role in mitochondrial fission. Has a role in outer membrane fission but not matrix separation.</text>
</comment>
<evidence type="ECO:0000256" key="5">
    <source>
        <dbReference type="ARBA" id="ARBA00022737"/>
    </source>
</evidence>
<evidence type="ECO:0000256" key="12">
    <source>
        <dbReference type="PIRNR" id="PIRNR008835"/>
    </source>
</evidence>
<comment type="domain">
    <text evidence="12">The C-terminus is required for mitochondrial localization, while the N-terminus is necessary for mitochondrial fission.</text>
</comment>
<evidence type="ECO:0000256" key="13">
    <source>
        <dbReference type="SAM" id="Phobius"/>
    </source>
</evidence>
<evidence type="ECO:0000256" key="4">
    <source>
        <dbReference type="ARBA" id="ARBA00022692"/>
    </source>
</evidence>
<dbReference type="InterPro" id="IPR016543">
    <property type="entry name" value="Fis1"/>
</dbReference>
<dbReference type="EMBL" id="KZ819322">
    <property type="protein sequence ID" value="PWN23040.1"/>
    <property type="molecule type" value="Genomic_DNA"/>
</dbReference>
<evidence type="ECO:0000256" key="11">
    <source>
        <dbReference type="ARBA" id="ARBA00025016"/>
    </source>
</evidence>
<sequence>MSLPYAADAELSLSPSELSVLASQYQSELATGHVTTQTKFNYAWGLVKSKSRDEMSRGIGLLTEIYRSDPPRRRECLYYLSLGHFKMGNYDEARRFNALLIEREPNNLQAQSLNSLIEKGVAREGYIGMALMGGAAAVGGVLLAGLLRRRR</sequence>
<dbReference type="PANTHER" id="PTHR13247:SF0">
    <property type="entry name" value="MITOCHONDRIAL FISSION 1 PROTEIN"/>
    <property type="match status" value="1"/>
</dbReference>
<gene>
    <name evidence="14" type="ORF">BCV69DRAFT_280657</name>
</gene>
<keyword evidence="7" id="KW-0802">TPR repeat</keyword>
<keyword evidence="15" id="KW-1185">Reference proteome</keyword>
<dbReference type="Gene3D" id="1.25.40.10">
    <property type="entry name" value="Tetratricopeptide repeat domain"/>
    <property type="match status" value="1"/>
</dbReference>
<accession>A0A316UCT3</accession>
<dbReference type="Proteomes" id="UP000245942">
    <property type="component" value="Unassembled WGS sequence"/>
</dbReference>
<comment type="subcellular location">
    <subcellularLocation>
        <location evidence="1">Mitochondrion outer membrane</location>
        <topology evidence="1">Single-pass membrane protein</topology>
    </subcellularLocation>
</comment>
<evidence type="ECO:0000256" key="7">
    <source>
        <dbReference type="ARBA" id="ARBA00022803"/>
    </source>
</evidence>
<dbReference type="InterPro" id="IPR011990">
    <property type="entry name" value="TPR-like_helical_dom_sf"/>
</dbReference>
<dbReference type="GeneID" id="37013421"/>
<dbReference type="SUPFAM" id="SSF48452">
    <property type="entry name" value="TPR-like"/>
    <property type="match status" value="1"/>
</dbReference>
<keyword evidence="4 13" id="KW-0812">Transmembrane</keyword>
<keyword evidence="5" id="KW-0677">Repeat</keyword>
<dbReference type="Pfam" id="PF14853">
    <property type="entry name" value="Fis1_TPR_C"/>
    <property type="match status" value="1"/>
</dbReference>
<organism evidence="14 15">
    <name type="scientific">Pseudomicrostroma glucosiphilum</name>
    <dbReference type="NCBI Taxonomy" id="1684307"/>
    <lineage>
        <taxon>Eukaryota</taxon>
        <taxon>Fungi</taxon>
        <taxon>Dikarya</taxon>
        <taxon>Basidiomycota</taxon>
        <taxon>Ustilaginomycotina</taxon>
        <taxon>Exobasidiomycetes</taxon>
        <taxon>Microstromatales</taxon>
        <taxon>Microstromatales incertae sedis</taxon>
        <taxon>Pseudomicrostroma</taxon>
    </lineage>
</organism>
<keyword evidence="6 12" id="KW-1000">Mitochondrion outer membrane</keyword>
<feature type="transmembrane region" description="Helical" evidence="13">
    <location>
        <begin position="126"/>
        <end position="147"/>
    </location>
</feature>
<dbReference type="InterPro" id="IPR028061">
    <property type="entry name" value="Fis1_TPR_C"/>
</dbReference>
<evidence type="ECO:0000256" key="8">
    <source>
        <dbReference type="ARBA" id="ARBA00022989"/>
    </source>
</evidence>